<organism evidence="2 3">
    <name type="scientific">Streptomyces sporangiiformans</name>
    <dbReference type="NCBI Taxonomy" id="2315329"/>
    <lineage>
        <taxon>Bacteria</taxon>
        <taxon>Bacillati</taxon>
        <taxon>Actinomycetota</taxon>
        <taxon>Actinomycetes</taxon>
        <taxon>Kitasatosporales</taxon>
        <taxon>Streptomycetaceae</taxon>
        <taxon>Streptomyces</taxon>
    </lineage>
</organism>
<dbReference type="AlphaFoldDB" id="A0A505DK44"/>
<feature type="region of interest" description="Disordered" evidence="1">
    <location>
        <begin position="1"/>
        <end position="27"/>
    </location>
</feature>
<name>A0A505DK44_9ACTN</name>
<feature type="compositionally biased region" description="Low complexity" evidence="1">
    <location>
        <begin position="39"/>
        <end position="51"/>
    </location>
</feature>
<evidence type="ECO:0000313" key="3">
    <source>
        <dbReference type="Proteomes" id="UP000317378"/>
    </source>
</evidence>
<comment type="caution">
    <text evidence="2">The sequence shown here is derived from an EMBL/GenBank/DDBJ whole genome shotgun (WGS) entry which is preliminary data.</text>
</comment>
<reference evidence="2 3" key="1">
    <citation type="submission" date="2019-06" db="EMBL/GenBank/DDBJ databases">
        <title>Streptomyces sporangiiformans sp. nov., a novel actinomycete isolated from soil in Mount Song.</title>
        <authorList>
            <person name="Han L."/>
        </authorList>
    </citation>
    <scope>NUCLEOTIDE SEQUENCE [LARGE SCALE GENOMIC DNA]</scope>
    <source>
        <strain evidence="2 3">NEAU-SSA 1</strain>
    </source>
</reference>
<evidence type="ECO:0000256" key="1">
    <source>
        <dbReference type="SAM" id="MobiDB-lite"/>
    </source>
</evidence>
<proteinExistence type="predicted"/>
<evidence type="ECO:0000313" key="2">
    <source>
        <dbReference type="EMBL" id="TPQ19159.1"/>
    </source>
</evidence>
<accession>A0A505DK44</accession>
<feature type="compositionally biased region" description="Basic and acidic residues" evidence="1">
    <location>
        <begin position="60"/>
        <end position="70"/>
    </location>
</feature>
<protein>
    <submittedName>
        <fullName evidence="2">Uncharacterized protein</fullName>
    </submittedName>
</protein>
<feature type="region of interest" description="Disordered" evidence="1">
    <location>
        <begin position="39"/>
        <end position="70"/>
    </location>
</feature>
<dbReference type="Proteomes" id="UP000317378">
    <property type="component" value="Unassembled WGS sequence"/>
</dbReference>
<dbReference type="EMBL" id="VCHX02000164">
    <property type="protein sequence ID" value="TPQ19159.1"/>
    <property type="molecule type" value="Genomic_DNA"/>
</dbReference>
<gene>
    <name evidence="2" type="ORF">FGD71_027400</name>
</gene>
<sequence length="70" mass="7450">MFQREGVRVRHTVRRSPRGVEQAGPRLDPALRAARIAGSGAASGAAPGWLGLRTTRIPHKVPERGTDSGP</sequence>
<keyword evidence="3" id="KW-1185">Reference proteome</keyword>